<reference evidence="1" key="1">
    <citation type="submission" date="2023-03" db="UniProtKB">
        <authorList>
            <consortium name="EnsemblPlants"/>
        </authorList>
    </citation>
    <scope>IDENTIFICATION</scope>
</reference>
<name>A0A9I9E6Q3_CUCME</name>
<dbReference type="Gramene" id="MELO3C029551.2.1">
    <property type="protein sequence ID" value="MELO3C029551.2.1"/>
    <property type="gene ID" value="MELO3C029551.2"/>
</dbReference>
<dbReference type="AlphaFoldDB" id="A0A9I9E6Q3"/>
<organism evidence="1">
    <name type="scientific">Cucumis melo</name>
    <name type="common">Muskmelon</name>
    <dbReference type="NCBI Taxonomy" id="3656"/>
    <lineage>
        <taxon>Eukaryota</taxon>
        <taxon>Viridiplantae</taxon>
        <taxon>Streptophyta</taxon>
        <taxon>Embryophyta</taxon>
        <taxon>Tracheophyta</taxon>
        <taxon>Spermatophyta</taxon>
        <taxon>Magnoliopsida</taxon>
        <taxon>eudicotyledons</taxon>
        <taxon>Gunneridae</taxon>
        <taxon>Pentapetalae</taxon>
        <taxon>rosids</taxon>
        <taxon>fabids</taxon>
        <taxon>Cucurbitales</taxon>
        <taxon>Cucurbitaceae</taxon>
        <taxon>Benincaseae</taxon>
        <taxon>Cucumis</taxon>
    </lineage>
</organism>
<dbReference type="EnsemblPlants" id="MELO3C029551.2.1">
    <property type="protein sequence ID" value="MELO3C029551.2.1"/>
    <property type="gene ID" value="MELO3C029551.2"/>
</dbReference>
<proteinExistence type="predicted"/>
<evidence type="ECO:0000313" key="1">
    <source>
        <dbReference type="EnsemblPlants" id="MELO3C029551.2.1"/>
    </source>
</evidence>
<accession>A0A9I9E6Q3</accession>
<protein>
    <submittedName>
        <fullName evidence="1">Uncharacterized protein</fullName>
    </submittedName>
</protein>
<sequence length="84" mass="9267">MQPMPTHISASGEAFPMPYQHSVGKASTDAFLPTFFPMPFGTSRYPFLTTFHLHRRFLGSGVPPSLVVFLVVKAKQRMISGIVA</sequence>